<dbReference type="PANTHER" id="PTHR11669">
    <property type="entry name" value="REPLICATION FACTOR C / DNA POLYMERASE III GAMMA-TAU SUBUNIT"/>
    <property type="match status" value="1"/>
</dbReference>
<name>A0A2H9VRB5_9SPHI</name>
<sequence>MSVKIIIPIVKKRPNLTSHISHLTSNYYFAPMQFKHIVGQAAIKQRLITSVRENRVSHAQLFLGPEGSGSLALAVAYAQYLCCLDRQEDDSCGECSSCRKYQKLMHPDLHFSYPFFAKHKEDTAVTFIEQWREAFLSNPYLGLDNWRGYLDADNKQANINIAECHQIIKKLSLKPFESDYKVLILWLPEYLDKEGNALLKIIEEPQPNTLFILVAQNQDQILNTILSRTQLTKIVAPTFEEVKQYLIAEHNQTEHEASQMAYLCNGNVNEATMMLQQGNKSYHTLFVQWLRLCFGNKGIELVGFVEQLAKLGRENQKNFIRYGISFMRECGLLLAGAGELVRLPAAELETAQKMSAILNLNSVEAISGALEKAHYHVERNANPKIMFLDVSLQIVGFLKLKPTPAGDQYISR</sequence>
<dbReference type="AlphaFoldDB" id="A0A2H9VRB5"/>
<dbReference type="Pfam" id="PF13177">
    <property type="entry name" value="DNA_pol3_delta2"/>
    <property type="match status" value="1"/>
</dbReference>
<organism evidence="1 2">
    <name type="scientific">Mucilaginibacter auburnensis</name>
    <dbReference type="NCBI Taxonomy" id="1457233"/>
    <lineage>
        <taxon>Bacteria</taxon>
        <taxon>Pseudomonadati</taxon>
        <taxon>Bacteroidota</taxon>
        <taxon>Sphingobacteriia</taxon>
        <taxon>Sphingobacteriales</taxon>
        <taxon>Sphingobacteriaceae</taxon>
        <taxon>Mucilaginibacter</taxon>
    </lineage>
</organism>
<comment type="caution">
    <text evidence="1">The sequence shown here is derived from an EMBL/GenBank/DDBJ whole genome shotgun (WGS) entry which is preliminary data.</text>
</comment>
<keyword evidence="2" id="KW-1185">Reference proteome</keyword>
<dbReference type="PANTHER" id="PTHR11669:SF8">
    <property type="entry name" value="DNA POLYMERASE III SUBUNIT DELTA"/>
    <property type="match status" value="1"/>
</dbReference>
<dbReference type="GO" id="GO:0006261">
    <property type="term" value="P:DNA-templated DNA replication"/>
    <property type="evidence" value="ECO:0007669"/>
    <property type="project" value="TreeGrafter"/>
</dbReference>
<evidence type="ECO:0000313" key="1">
    <source>
        <dbReference type="EMBL" id="PJJ83355.1"/>
    </source>
</evidence>
<gene>
    <name evidence="1" type="ORF">CLV57_0335</name>
</gene>
<reference evidence="1 2" key="1">
    <citation type="submission" date="2017-11" db="EMBL/GenBank/DDBJ databases">
        <title>Genomic Encyclopedia of Archaeal and Bacterial Type Strains, Phase II (KMG-II): From Individual Species to Whole Genera.</title>
        <authorList>
            <person name="Goeker M."/>
        </authorList>
    </citation>
    <scope>NUCLEOTIDE SEQUENCE [LARGE SCALE GENOMIC DNA]</scope>
    <source>
        <strain evidence="1 2">DSM 28175</strain>
    </source>
</reference>
<proteinExistence type="predicted"/>
<dbReference type="Proteomes" id="UP000242687">
    <property type="component" value="Unassembled WGS sequence"/>
</dbReference>
<dbReference type="InterPro" id="IPR027417">
    <property type="entry name" value="P-loop_NTPase"/>
</dbReference>
<dbReference type="Gene3D" id="3.40.50.300">
    <property type="entry name" value="P-loop containing nucleotide triphosphate hydrolases"/>
    <property type="match status" value="1"/>
</dbReference>
<dbReference type="InterPro" id="IPR050238">
    <property type="entry name" value="DNA_Rep/Repair_Clamp_Loader"/>
</dbReference>
<evidence type="ECO:0000313" key="2">
    <source>
        <dbReference type="Proteomes" id="UP000242687"/>
    </source>
</evidence>
<dbReference type="EMBL" id="PGFJ01000001">
    <property type="protein sequence ID" value="PJJ83355.1"/>
    <property type="molecule type" value="Genomic_DNA"/>
</dbReference>
<dbReference type="SUPFAM" id="SSF52540">
    <property type="entry name" value="P-loop containing nucleoside triphosphate hydrolases"/>
    <property type="match status" value="1"/>
</dbReference>
<protein>
    <submittedName>
        <fullName evidence="1">DNA polymerase-3 subunit delta</fullName>
    </submittedName>
</protein>
<accession>A0A2H9VRB5</accession>